<dbReference type="InterPro" id="IPR011312">
    <property type="entry name" value="Menthan_mark_7"/>
</dbReference>
<organism evidence="1 2">
    <name type="scientific">Candidatus Methanomassiliicoccus intestinalis</name>
    <dbReference type="NCBI Taxonomy" id="1406512"/>
    <lineage>
        <taxon>Archaea</taxon>
        <taxon>Methanobacteriati</taxon>
        <taxon>Thermoplasmatota</taxon>
        <taxon>Thermoplasmata</taxon>
        <taxon>Methanomassiliicoccales</taxon>
        <taxon>Methanomassiliicoccaceae</taxon>
        <taxon>Methanomassiliicoccus</taxon>
    </lineage>
</organism>
<dbReference type="EMBL" id="LVVT01000018">
    <property type="protein sequence ID" value="TQS82044.1"/>
    <property type="molecule type" value="Genomic_DNA"/>
</dbReference>
<accession>A0A8J8PD04</accession>
<dbReference type="InterPro" id="IPR026327">
    <property type="entry name" value="Me_CoM_Rdtase_prot-C-like"/>
</dbReference>
<proteinExistence type="predicted"/>
<evidence type="ECO:0000313" key="2">
    <source>
        <dbReference type="Proteomes" id="UP000752814"/>
    </source>
</evidence>
<evidence type="ECO:0008006" key="3">
    <source>
        <dbReference type="Google" id="ProtNLM"/>
    </source>
</evidence>
<dbReference type="AlphaFoldDB" id="A0A8J8PD04"/>
<comment type="caution">
    <text evidence="1">The sequence shown here is derived from an EMBL/GenBank/DDBJ whole genome shotgun (WGS) entry which is preliminary data.</text>
</comment>
<dbReference type="OMA" id="AKPNMIG"/>
<dbReference type="Pfam" id="PF04609">
    <property type="entry name" value="MCR_C"/>
    <property type="match status" value="1"/>
</dbReference>
<evidence type="ECO:0000313" key="1">
    <source>
        <dbReference type="EMBL" id="TQS82044.1"/>
    </source>
</evidence>
<sequence>MYEVLMYDGGVYRINELYELIEDVGGFVIQKTKIQVQIVVTMAVPEEEHAVIEEKTAELGGKLSSVPLAGTEIAVVAPTLGRHHMPHPTCDIAEQLRRLGAITVVMGLARGRGRRSSQILADERRIIEEYDAAVFVLGNFKDCIVNHKTKLFEDLEIPVAVVCGPEVQDLPCEAIVCGVGRKVERMRREEEILKLQEASEAIETIIHNKRAELDEDPLFIHPAEIKGRLDELEPIKECLRPAPVVLHLDGLRVKIPYEEWKDTIADIEVYGHRLGDVAEISESSLGGSILIKIKTTSEVNDEDRQSSSS</sequence>
<dbReference type="Proteomes" id="UP000752814">
    <property type="component" value="Unassembled WGS sequence"/>
</dbReference>
<gene>
    <name evidence="1" type="ORF">A3207_08000</name>
</gene>
<dbReference type="GeneID" id="41323066"/>
<dbReference type="RefSeq" id="WP_020448538.1">
    <property type="nucleotide sequence ID" value="NZ_CAYAYE010000033.1"/>
</dbReference>
<protein>
    <recommendedName>
        <fullName evidence="3">Methanogenesis marker protein 7</fullName>
    </recommendedName>
</protein>
<reference evidence="1" key="1">
    <citation type="submission" date="2016-03" db="EMBL/GenBank/DDBJ databases">
        <authorList>
            <person name="Borrel G."/>
            <person name="Mccann A."/>
            <person name="O'Toole P.W."/>
        </authorList>
    </citation>
    <scope>NUCLEOTIDE SEQUENCE</scope>
    <source>
        <strain evidence="1">183</strain>
    </source>
</reference>
<dbReference type="PIRSF" id="PIRSF019164">
    <property type="entry name" value="UCP019164"/>
    <property type="match status" value="1"/>
</dbReference>
<name>A0A8J8PD04_9ARCH</name>
<dbReference type="NCBIfam" id="TIGR03274">
    <property type="entry name" value="methan_mark_7"/>
    <property type="match status" value="1"/>
</dbReference>